<gene>
    <name evidence="2" type="ORF">SAMN06265353_0470</name>
</gene>
<dbReference type="EMBL" id="OBEN01000001">
    <property type="protein sequence ID" value="SNZ12184.1"/>
    <property type="molecule type" value="Genomic_DNA"/>
</dbReference>
<dbReference type="Proteomes" id="UP000218627">
    <property type="component" value="Unassembled WGS sequence"/>
</dbReference>
<dbReference type="AlphaFoldDB" id="A0A285NRP5"/>
<sequence length="185" mass="20930">MLNLEIRRKIFHLLAISLWLIPLKFFPTWLVILSFLMVIILNLLLVNRIGIKFFSTLYRIVFYFEREKNLQKPGIQALWANLGIALSFLLFGRECAIIGVLLLAVGDAFSSLIGTKMGRIMLWGKTLEGSLAFFFSTLLVLYFLLGVERALVVSLVGATVELLPLRLDDNFTLPIAGSFVCFVLK</sequence>
<dbReference type="OrthoDB" id="14973at2"/>
<feature type="transmembrane region" description="Helical" evidence="1">
    <location>
        <begin position="127"/>
        <end position="145"/>
    </location>
</feature>
<reference evidence="3" key="1">
    <citation type="submission" date="2017-09" db="EMBL/GenBank/DDBJ databases">
        <authorList>
            <person name="Varghese N."/>
            <person name="Submissions S."/>
        </authorList>
    </citation>
    <scope>NUCLEOTIDE SEQUENCE [LARGE SCALE GENOMIC DNA]</scope>
    <source>
        <strain evidence="3">DSM 2913</strain>
    </source>
</reference>
<evidence type="ECO:0000313" key="3">
    <source>
        <dbReference type="Proteomes" id="UP000218627"/>
    </source>
</evidence>
<keyword evidence="1" id="KW-1133">Transmembrane helix</keyword>
<dbReference type="PANTHER" id="PTHR31303">
    <property type="entry name" value="CTP-DEPENDENT DIACYLGLYCEROL KINASE 1"/>
    <property type="match status" value="1"/>
</dbReference>
<proteinExistence type="predicted"/>
<keyword evidence="2" id="KW-0418">Kinase</keyword>
<dbReference type="PANTHER" id="PTHR31303:SF1">
    <property type="entry name" value="CTP-DEPENDENT DIACYLGLYCEROL KINASE 1"/>
    <property type="match status" value="1"/>
</dbReference>
<evidence type="ECO:0000256" key="1">
    <source>
        <dbReference type="SAM" id="Phobius"/>
    </source>
</evidence>
<accession>A0A285NRP5</accession>
<organism evidence="2 3">
    <name type="scientific">Hydrogenobacter hydrogenophilus</name>
    <dbReference type="NCBI Taxonomy" id="35835"/>
    <lineage>
        <taxon>Bacteria</taxon>
        <taxon>Pseudomonadati</taxon>
        <taxon>Aquificota</taxon>
        <taxon>Aquificia</taxon>
        <taxon>Aquificales</taxon>
        <taxon>Aquificaceae</taxon>
        <taxon>Hydrogenobacter</taxon>
    </lineage>
</organism>
<keyword evidence="2" id="KW-0808">Transferase</keyword>
<keyword evidence="3" id="KW-1185">Reference proteome</keyword>
<dbReference type="InterPro" id="IPR037997">
    <property type="entry name" value="Dgk1-like"/>
</dbReference>
<dbReference type="GO" id="GO:0004143">
    <property type="term" value="F:ATP-dependent diacylglycerol kinase activity"/>
    <property type="evidence" value="ECO:0007669"/>
    <property type="project" value="InterPro"/>
</dbReference>
<protein>
    <submittedName>
        <fullName evidence="2">Dolichol kinase</fullName>
    </submittedName>
</protein>
<name>A0A285NRP5_9AQUI</name>
<dbReference type="RefSeq" id="WP_096600668.1">
    <property type="nucleotide sequence ID" value="NZ_OBEN01000001.1"/>
</dbReference>
<keyword evidence="1" id="KW-0472">Membrane</keyword>
<feature type="transmembrane region" description="Helical" evidence="1">
    <location>
        <begin position="12"/>
        <end position="32"/>
    </location>
</feature>
<keyword evidence="1" id="KW-0812">Transmembrane</keyword>
<evidence type="ECO:0000313" key="2">
    <source>
        <dbReference type="EMBL" id="SNZ12184.1"/>
    </source>
</evidence>
<feature type="transmembrane region" description="Helical" evidence="1">
    <location>
        <begin position="38"/>
        <end position="62"/>
    </location>
</feature>